<name>A0A0Q9YPH3_9GAMM</name>
<comment type="caution">
    <text evidence="1">The sequence shown here is derived from an EMBL/GenBank/DDBJ whole genome shotgun (WGS) entry which is preliminary data.</text>
</comment>
<dbReference type="InterPro" id="IPR027417">
    <property type="entry name" value="P-loop_NTPase"/>
</dbReference>
<evidence type="ECO:0000313" key="3">
    <source>
        <dbReference type="Proteomes" id="UP000051494"/>
    </source>
</evidence>
<dbReference type="OrthoDB" id="9775724at2"/>
<dbReference type="AlphaFoldDB" id="A0A0Q9YPH3"/>
<dbReference type="SUPFAM" id="SSF52540">
    <property type="entry name" value="P-loop containing nucleoside triphosphate hydrolases"/>
    <property type="match status" value="1"/>
</dbReference>
<reference evidence="1" key="1">
    <citation type="submission" date="2015-09" db="EMBL/GenBank/DDBJ databases">
        <title>Draft Genome Sequences of Two Novel Amoeba-resistant Intranuclear Bacteria, Candidatus Berkiella cookevillensis and Candidatus Berkiella aquae.</title>
        <authorList>
            <person name="Mehari Y.T."/>
            <person name="Arivett B.A."/>
            <person name="Farone A.L."/>
            <person name="Gunderson J.H."/>
            <person name="Farone M.B."/>
        </authorList>
    </citation>
    <scope>NUCLEOTIDE SEQUENCE [LARGE SCALE GENOMIC DNA]</scope>
    <source>
        <strain evidence="1">CC99</strain>
    </source>
</reference>
<dbReference type="STRING" id="437022.CC99x_01884"/>
<proteinExistence type="predicted"/>
<dbReference type="Proteomes" id="UP000051494">
    <property type="component" value="Unassembled WGS sequence"/>
</dbReference>
<evidence type="ECO:0000313" key="2">
    <source>
        <dbReference type="EMBL" id="MCS5709143.1"/>
    </source>
</evidence>
<sequence length="269" mass="30121">MSIFKKNKNTEMLAQSDVKNHEALKGKIVVGTEDDFKPNTLKKNWAAFFENNAALVAPPFHSGQLTMHYRKIKKLLLPENKSQQEKRSHVFMVTSSIASEGVSTTAFNLATNFSLEREYQAIIVDACGGANSLSAQLKADALPGLMDFLENKHVLTNIIHTLPVPQLYFIPHGRLNPCRSEYFDSVHMHEFFSQIQNMCPRIFVIIDAPPSYVDPASKILSQYCDRIIFVNNILKTPQSVLKQSLQAMPMDKIAGIVASHASLFPQSLT</sequence>
<dbReference type="RefSeq" id="WP_057624992.1">
    <property type="nucleotide sequence ID" value="NZ_LKHV02000001.1"/>
</dbReference>
<gene>
    <name evidence="2" type="ORF">CC99x_009520</name>
    <name evidence="1" type="ORF">CC99x_01884</name>
</gene>
<protein>
    <submittedName>
        <fullName evidence="1">Uncharacterized protein</fullName>
    </submittedName>
</protein>
<reference evidence="2" key="3">
    <citation type="submission" date="2021-06" db="EMBL/GenBank/DDBJ databases">
        <title>Genomic Description and Analysis of Intracellular Bacteria, Candidatus Berkiella cookevillensis and Candidatus Berkiella aquae.</title>
        <authorList>
            <person name="Kidane D.T."/>
            <person name="Mehari Y.T."/>
            <person name="Rice F.C."/>
            <person name="Arivett B.A."/>
            <person name="Farone A.L."/>
            <person name="Berk S.G."/>
            <person name="Farone M.B."/>
        </authorList>
    </citation>
    <scope>NUCLEOTIDE SEQUENCE</scope>
    <source>
        <strain evidence="2">CC99</strain>
    </source>
</reference>
<evidence type="ECO:0000313" key="1">
    <source>
        <dbReference type="EMBL" id="KRG17928.1"/>
    </source>
</evidence>
<keyword evidence="3" id="KW-1185">Reference proteome</keyword>
<accession>A0A0Q9YPH3</accession>
<reference evidence="2" key="2">
    <citation type="journal article" date="2016" name="Genome Announc.">
        <title>Draft Genome Sequences of Two Novel Amoeba-Resistant Intranuclear Bacteria, 'Candidatus Berkiella cookevillensis' and 'Candidatus Berkiella aquae'.</title>
        <authorList>
            <person name="Mehari Y.T."/>
            <person name="Arivett B.A."/>
            <person name="Farone A.L."/>
            <person name="Gunderson J.H."/>
            <person name="Farone M.B."/>
        </authorList>
    </citation>
    <scope>NUCLEOTIDE SEQUENCE</scope>
    <source>
        <strain evidence="2">CC99</strain>
    </source>
</reference>
<organism evidence="1">
    <name type="scientific">Candidatus Berkiella cookevillensis</name>
    <dbReference type="NCBI Taxonomy" id="437022"/>
    <lineage>
        <taxon>Bacteria</taxon>
        <taxon>Pseudomonadati</taxon>
        <taxon>Pseudomonadota</taxon>
        <taxon>Gammaproteobacteria</taxon>
        <taxon>Candidatus Berkiellales</taxon>
        <taxon>Candidatus Berkiellaceae</taxon>
        <taxon>Candidatus Berkiella</taxon>
    </lineage>
</organism>
<dbReference type="EMBL" id="LKHV01000010">
    <property type="protein sequence ID" value="KRG17928.1"/>
    <property type="molecule type" value="Genomic_DNA"/>
</dbReference>
<dbReference type="Gene3D" id="3.40.50.300">
    <property type="entry name" value="P-loop containing nucleotide triphosphate hydrolases"/>
    <property type="match status" value="1"/>
</dbReference>
<dbReference type="EMBL" id="LKHV02000001">
    <property type="protein sequence ID" value="MCS5709143.1"/>
    <property type="molecule type" value="Genomic_DNA"/>
</dbReference>